<accession>A0A3B0YEB0</accession>
<dbReference type="EMBL" id="UOFM01000080">
    <property type="protein sequence ID" value="VAW73967.1"/>
    <property type="molecule type" value="Genomic_DNA"/>
</dbReference>
<evidence type="ECO:0000313" key="1">
    <source>
        <dbReference type="EMBL" id="VAW73967.1"/>
    </source>
</evidence>
<reference evidence="1" key="1">
    <citation type="submission" date="2018-06" db="EMBL/GenBank/DDBJ databases">
        <authorList>
            <person name="Zhirakovskaya E."/>
        </authorList>
    </citation>
    <scope>NUCLEOTIDE SEQUENCE</scope>
</reference>
<sequence length="149" mass="17364">MWNRFDHPLRLELGHSPLLLKVLMSLHLAAISAWATVPLSPVLRLSVVLVLLIQFWHLQRVYVRPVASRAVRALYWESETGWHVKTARGWFPATLCHPYYVTARLVAVRFRIGRLRRVTAIVVGDRTGADSFRRLRVRLLQCSHRDNHR</sequence>
<organism evidence="1">
    <name type="scientific">hydrothermal vent metagenome</name>
    <dbReference type="NCBI Taxonomy" id="652676"/>
    <lineage>
        <taxon>unclassified sequences</taxon>
        <taxon>metagenomes</taxon>
        <taxon>ecological metagenomes</taxon>
    </lineage>
</organism>
<gene>
    <name evidence="1" type="ORF">MNBD_GAMMA14-1423</name>
</gene>
<evidence type="ECO:0008006" key="2">
    <source>
        <dbReference type="Google" id="ProtNLM"/>
    </source>
</evidence>
<name>A0A3B0YEB0_9ZZZZ</name>
<protein>
    <recommendedName>
        <fullName evidence="2">Toxin CptA</fullName>
    </recommendedName>
</protein>
<proteinExistence type="predicted"/>
<dbReference type="AlphaFoldDB" id="A0A3B0YEB0"/>